<accession>A0ABR9JQD2</accession>
<sequence length="136" mass="14629">MPIRHRAAELALSWHAGLLAGRALTAAVYGEHRRSHDLTVRAVGRGPAAVERLVTVWCRAVLAERRPDAGARIDIEQVPTPARWAVRVLAAAAARDRVMLPALVGAVPDDELEPHLAALLHLAVAAVVEREGEGRL</sequence>
<name>A0ABR9JQD2_9ACTN</name>
<gene>
    <name evidence="1" type="ORF">H4W34_002467</name>
</gene>
<dbReference type="Proteomes" id="UP000627838">
    <property type="component" value="Unassembled WGS sequence"/>
</dbReference>
<evidence type="ECO:0000313" key="2">
    <source>
        <dbReference type="Proteomes" id="UP000627838"/>
    </source>
</evidence>
<proteinExistence type="predicted"/>
<dbReference type="EMBL" id="JADBDZ010000001">
    <property type="protein sequence ID" value="MBE1532634.1"/>
    <property type="molecule type" value="Genomic_DNA"/>
</dbReference>
<organism evidence="1 2">
    <name type="scientific">Actinomadura algeriensis</name>
    <dbReference type="NCBI Taxonomy" id="1679523"/>
    <lineage>
        <taxon>Bacteria</taxon>
        <taxon>Bacillati</taxon>
        <taxon>Actinomycetota</taxon>
        <taxon>Actinomycetes</taxon>
        <taxon>Streptosporangiales</taxon>
        <taxon>Thermomonosporaceae</taxon>
        <taxon>Actinomadura</taxon>
    </lineage>
</organism>
<evidence type="ECO:0000313" key="1">
    <source>
        <dbReference type="EMBL" id="MBE1532634.1"/>
    </source>
</evidence>
<dbReference type="RefSeq" id="WP_192759298.1">
    <property type="nucleotide sequence ID" value="NZ_JADBDZ010000001.1"/>
</dbReference>
<evidence type="ECO:0008006" key="3">
    <source>
        <dbReference type="Google" id="ProtNLM"/>
    </source>
</evidence>
<reference evidence="1 2" key="1">
    <citation type="submission" date="2020-10" db="EMBL/GenBank/DDBJ databases">
        <title>Sequencing the genomes of 1000 actinobacteria strains.</title>
        <authorList>
            <person name="Klenk H.-P."/>
        </authorList>
    </citation>
    <scope>NUCLEOTIDE SEQUENCE [LARGE SCALE GENOMIC DNA]</scope>
    <source>
        <strain evidence="1 2">DSM 46744</strain>
    </source>
</reference>
<comment type="caution">
    <text evidence="1">The sequence shown here is derived from an EMBL/GenBank/DDBJ whole genome shotgun (WGS) entry which is preliminary data.</text>
</comment>
<keyword evidence="2" id="KW-1185">Reference proteome</keyword>
<protein>
    <recommendedName>
        <fullName evidence="3">TetR family transcriptional regulator</fullName>
    </recommendedName>
</protein>